<dbReference type="Pfam" id="PF13245">
    <property type="entry name" value="AAA_19"/>
    <property type="match status" value="1"/>
</dbReference>
<dbReference type="SUPFAM" id="SSF52540">
    <property type="entry name" value="P-loop containing nucleoside triphosphate hydrolases"/>
    <property type="match status" value="1"/>
</dbReference>
<dbReference type="PANTHER" id="PTHR11070:SF2">
    <property type="entry name" value="ATP-DEPENDENT DNA HELICASE SRS2"/>
    <property type="match status" value="1"/>
</dbReference>
<keyword evidence="3" id="KW-0347">Helicase</keyword>
<dbReference type="Proteomes" id="UP000092503">
    <property type="component" value="Unassembled WGS sequence"/>
</dbReference>
<dbReference type="InterPro" id="IPR027417">
    <property type="entry name" value="P-loop_NTPase"/>
</dbReference>
<dbReference type="GO" id="GO:0000725">
    <property type="term" value="P:recombinational repair"/>
    <property type="evidence" value="ECO:0007669"/>
    <property type="project" value="TreeGrafter"/>
</dbReference>
<name>A0A1C3NSD1_9XANT</name>
<dbReference type="RefSeq" id="WP_065470385.1">
    <property type="nucleotide sequence ID" value="NZ_FLTX01000110.1"/>
</dbReference>
<evidence type="ECO:0000313" key="3">
    <source>
        <dbReference type="EMBL" id="PPV04678.1"/>
    </source>
</evidence>
<keyword evidence="3" id="KW-0378">Hydrolase</keyword>
<keyword evidence="3" id="KW-0547">Nucleotide-binding</keyword>
<protein>
    <recommendedName>
        <fullName evidence="1">DNA 3'-5' helicase II</fullName>
    </recommendedName>
</protein>
<feature type="domain" description="UvrD-like helicase C-terminal" evidence="2">
    <location>
        <begin position="448"/>
        <end position="496"/>
    </location>
</feature>
<keyword evidence="3" id="KW-0067">ATP-binding</keyword>
<dbReference type="CDD" id="cd18809">
    <property type="entry name" value="SF1_C_RecD"/>
    <property type="match status" value="1"/>
</dbReference>
<dbReference type="GO" id="GO:0005524">
    <property type="term" value="F:ATP binding"/>
    <property type="evidence" value="ECO:0007669"/>
    <property type="project" value="InterPro"/>
</dbReference>
<dbReference type="EMBL" id="MDCE01000068">
    <property type="protein sequence ID" value="PPV04678.1"/>
    <property type="molecule type" value="Genomic_DNA"/>
</dbReference>
<dbReference type="OrthoDB" id="384988at2"/>
<reference evidence="3 6" key="2">
    <citation type="submission" date="2016-08" db="EMBL/GenBank/DDBJ databases">
        <title>Evolution of the type three secretion system and type three effector repertoires in Xanthomonas.</title>
        <authorList>
            <person name="Merda D."/>
            <person name="Briand M."/>
            <person name="Bosis E."/>
            <person name="Rousseau C."/>
            <person name="Portier P."/>
            <person name="Jacques M.-A."/>
            <person name="Fischer-Le Saux M."/>
        </authorList>
    </citation>
    <scope>NUCLEOTIDE SEQUENCE [LARGE SCALE GENOMIC DNA]</scope>
    <source>
        <strain evidence="3 6">CFBP1976</strain>
    </source>
</reference>
<dbReference type="InterPro" id="IPR027785">
    <property type="entry name" value="UvrD-like_helicase_C"/>
</dbReference>
<sequence>MSDRAVAKLLRSPEPLVVIEAAAGCGKTYQGAAYAQEVVGSLGDGRLLILTHTHAACSVFAERTKKAGSRVEIKTIDALIAQIALAYHKPLDLPRDLTSWAWQDGGKGFDIMAAKVAGFLRHQPMVARALVRRYPVIVCDEHQDSSVEQNSVVMSLLSAGATVRIFGDPMQRIYGVKTDKAVREDRARWDALKAQGADEKLITPHRWQTGCPLLGAWVIEARESLERGTPIDLTGGLPPSVKVLVGNNTAQMRTGYQLSKEHRGPIDKVLKTSPQLMVLASQNDLVSALRAFWFRTVPIWEGHTRDALAALVQTVRNGNGNPEALAQSVIAFMGSVAVGFSPSSHGDRLLQEIRTGAARPTTGKPANIQAVARCLLNNPSHTGVSDALGKINALAKDAAAGFDTVKIDHRSELQDAVRIGQFAGPDEGFAEVSRIRSYSHPSLPKRVLSSIHKAKGLECDHAMLMACDKAQFTSSLYAKSKMYVALSRAKKSLTLVVSTSSPSPLFKLR</sequence>
<dbReference type="Gene3D" id="3.40.50.300">
    <property type="entry name" value="P-loop containing nucleotide triphosphate hydrolases"/>
    <property type="match status" value="2"/>
</dbReference>
<evidence type="ECO:0000313" key="4">
    <source>
        <dbReference type="EMBL" id="SBV53309.1"/>
    </source>
</evidence>
<dbReference type="EMBL" id="FLTX01000110">
    <property type="protein sequence ID" value="SBV53309.1"/>
    <property type="molecule type" value="Genomic_DNA"/>
</dbReference>
<gene>
    <name evidence="4" type="ORF">XBLMG947_4134</name>
    <name evidence="3" type="ORF">XbrCFBP1976_21015</name>
</gene>
<accession>A0A1C3NSD1</accession>
<proteinExistence type="predicted"/>
<dbReference type="GO" id="GO:0003677">
    <property type="term" value="F:DNA binding"/>
    <property type="evidence" value="ECO:0007669"/>
    <property type="project" value="InterPro"/>
</dbReference>
<dbReference type="GO" id="GO:0043138">
    <property type="term" value="F:3'-5' DNA helicase activity"/>
    <property type="evidence" value="ECO:0007669"/>
    <property type="project" value="TreeGrafter"/>
</dbReference>
<dbReference type="InterPro" id="IPR000212">
    <property type="entry name" value="DNA_helicase_UvrD/REP"/>
</dbReference>
<evidence type="ECO:0000256" key="1">
    <source>
        <dbReference type="ARBA" id="ARBA00034923"/>
    </source>
</evidence>
<dbReference type="PANTHER" id="PTHR11070">
    <property type="entry name" value="UVRD / RECB / PCRA DNA HELICASE FAMILY MEMBER"/>
    <property type="match status" value="1"/>
</dbReference>
<evidence type="ECO:0000313" key="5">
    <source>
        <dbReference type="Proteomes" id="UP000092503"/>
    </source>
</evidence>
<dbReference type="STRING" id="56449.XBLMG947_4134"/>
<evidence type="ECO:0000259" key="2">
    <source>
        <dbReference type="Pfam" id="PF13538"/>
    </source>
</evidence>
<dbReference type="AlphaFoldDB" id="A0A1C3NSD1"/>
<organism evidence="4 5">
    <name type="scientific">Xanthomonas bromi</name>
    <dbReference type="NCBI Taxonomy" id="56449"/>
    <lineage>
        <taxon>Bacteria</taxon>
        <taxon>Pseudomonadati</taxon>
        <taxon>Pseudomonadota</taxon>
        <taxon>Gammaproteobacteria</taxon>
        <taxon>Lysobacterales</taxon>
        <taxon>Lysobacteraceae</taxon>
        <taxon>Xanthomonas</taxon>
    </lineage>
</organism>
<dbReference type="Pfam" id="PF13538">
    <property type="entry name" value="UvrD_C_2"/>
    <property type="match status" value="1"/>
</dbReference>
<reference evidence="4 5" key="1">
    <citation type="submission" date="2016-06" db="EMBL/GenBank/DDBJ databases">
        <authorList>
            <person name="Kjaerup R.B."/>
            <person name="Dalgaard T.S."/>
            <person name="Juul-Madsen H.R."/>
        </authorList>
    </citation>
    <scope>NUCLEOTIDE SEQUENCE [LARGE SCALE GENOMIC DNA]</scope>
    <source>
        <strain evidence="4">LMG947</strain>
    </source>
</reference>
<evidence type="ECO:0000313" key="6">
    <source>
        <dbReference type="Proteomes" id="UP000239710"/>
    </source>
</evidence>
<keyword evidence="6" id="KW-1185">Reference proteome</keyword>
<dbReference type="Proteomes" id="UP000239710">
    <property type="component" value="Unassembled WGS sequence"/>
</dbReference>